<comment type="caution">
    <text evidence="2">The sequence shown here is derived from an EMBL/GenBank/DDBJ whole genome shotgun (WGS) entry which is preliminary data.</text>
</comment>
<proteinExistence type="predicted"/>
<evidence type="ECO:0000313" key="3">
    <source>
        <dbReference type="Proteomes" id="UP000823388"/>
    </source>
</evidence>
<evidence type="ECO:0000256" key="1">
    <source>
        <dbReference type="SAM" id="MobiDB-lite"/>
    </source>
</evidence>
<organism evidence="2 3">
    <name type="scientific">Panicum virgatum</name>
    <name type="common">Blackwell switchgrass</name>
    <dbReference type="NCBI Taxonomy" id="38727"/>
    <lineage>
        <taxon>Eukaryota</taxon>
        <taxon>Viridiplantae</taxon>
        <taxon>Streptophyta</taxon>
        <taxon>Embryophyta</taxon>
        <taxon>Tracheophyta</taxon>
        <taxon>Spermatophyta</taxon>
        <taxon>Magnoliopsida</taxon>
        <taxon>Liliopsida</taxon>
        <taxon>Poales</taxon>
        <taxon>Poaceae</taxon>
        <taxon>PACMAD clade</taxon>
        <taxon>Panicoideae</taxon>
        <taxon>Panicodae</taxon>
        <taxon>Paniceae</taxon>
        <taxon>Panicinae</taxon>
        <taxon>Panicum</taxon>
        <taxon>Panicum sect. Hiantes</taxon>
    </lineage>
</organism>
<gene>
    <name evidence="2" type="ORF">PVAP13_3KG176935</name>
</gene>
<dbReference type="Proteomes" id="UP000823388">
    <property type="component" value="Chromosome 3K"/>
</dbReference>
<sequence>MARRDSGRVGEPHVRRSTKWPGSLKERPAGGGVRQVVRAWKVHAGRLFSHYPWPWAVGLAESSLLHDVRGVLVGCQCARAKSRGHFSVEGQLEDVT</sequence>
<feature type="compositionally biased region" description="Basic and acidic residues" evidence="1">
    <location>
        <begin position="1"/>
        <end position="14"/>
    </location>
</feature>
<protein>
    <submittedName>
        <fullName evidence="2">Uncharacterized protein</fullName>
    </submittedName>
</protein>
<dbReference type="AlphaFoldDB" id="A0A8T0URS2"/>
<keyword evidence="3" id="KW-1185">Reference proteome</keyword>
<evidence type="ECO:0000313" key="2">
    <source>
        <dbReference type="EMBL" id="KAG2624818.1"/>
    </source>
</evidence>
<accession>A0A8T0URS2</accession>
<feature type="region of interest" description="Disordered" evidence="1">
    <location>
        <begin position="1"/>
        <end position="29"/>
    </location>
</feature>
<name>A0A8T0URS2_PANVG</name>
<reference evidence="2" key="1">
    <citation type="submission" date="2020-05" db="EMBL/GenBank/DDBJ databases">
        <title>WGS assembly of Panicum virgatum.</title>
        <authorList>
            <person name="Lovell J.T."/>
            <person name="Jenkins J."/>
            <person name="Shu S."/>
            <person name="Juenger T.E."/>
            <person name="Schmutz J."/>
        </authorList>
    </citation>
    <scope>NUCLEOTIDE SEQUENCE</scope>
    <source>
        <strain evidence="2">AP13</strain>
    </source>
</reference>
<dbReference type="EMBL" id="CM029041">
    <property type="protein sequence ID" value="KAG2624818.1"/>
    <property type="molecule type" value="Genomic_DNA"/>
</dbReference>